<feature type="compositionally biased region" description="Basic and acidic residues" evidence="1">
    <location>
        <begin position="715"/>
        <end position="733"/>
    </location>
</feature>
<organism evidence="3 4">
    <name type="scientific">Hibiscus syriacus</name>
    <name type="common">Rose of Sharon</name>
    <dbReference type="NCBI Taxonomy" id="106335"/>
    <lineage>
        <taxon>Eukaryota</taxon>
        <taxon>Viridiplantae</taxon>
        <taxon>Streptophyta</taxon>
        <taxon>Embryophyta</taxon>
        <taxon>Tracheophyta</taxon>
        <taxon>Spermatophyta</taxon>
        <taxon>Magnoliopsida</taxon>
        <taxon>eudicotyledons</taxon>
        <taxon>Gunneridae</taxon>
        <taxon>Pentapetalae</taxon>
        <taxon>rosids</taxon>
        <taxon>malvids</taxon>
        <taxon>Malvales</taxon>
        <taxon>Malvaceae</taxon>
        <taxon>Malvoideae</taxon>
        <taxon>Hibiscus</taxon>
    </lineage>
</organism>
<feature type="domain" description="Tf2-1-like SH3-like" evidence="2">
    <location>
        <begin position="595"/>
        <end position="651"/>
    </location>
</feature>
<dbReference type="EMBL" id="VEPZ02001545">
    <property type="protein sequence ID" value="KAE8668574.1"/>
    <property type="molecule type" value="Genomic_DNA"/>
</dbReference>
<dbReference type="InterPro" id="IPR056924">
    <property type="entry name" value="SH3_Tf2-1"/>
</dbReference>
<reference evidence="3" key="1">
    <citation type="submission" date="2019-09" db="EMBL/GenBank/DDBJ databases">
        <title>Draft genome information of white flower Hibiscus syriacus.</title>
        <authorList>
            <person name="Kim Y.-M."/>
        </authorList>
    </citation>
    <scope>NUCLEOTIDE SEQUENCE [LARGE SCALE GENOMIC DNA]</scope>
    <source>
        <strain evidence="3">YM2019G1</strain>
    </source>
</reference>
<evidence type="ECO:0000256" key="1">
    <source>
        <dbReference type="SAM" id="MobiDB-lite"/>
    </source>
</evidence>
<keyword evidence="4" id="KW-1185">Reference proteome</keyword>
<dbReference type="GO" id="GO:0003676">
    <property type="term" value="F:nucleic acid binding"/>
    <property type="evidence" value="ECO:0007669"/>
    <property type="project" value="InterPro"/>
</dbReference>
<name>A0A6A2YBQ0_HIBSY</name>
<comment type="caution">
    <text evidence="3">The sequence shown here is derived from an EMBL/GenBank/DDBJ whole genome shotgun (WGS) entry which is preliminary data.</text>
</comment>
<dbReference type="Gene3D" id="3.30.420.10">
    <property type="entry name" value="Ribonuclease H-like superfamily/Ribonuclease H"/>
    <property type="match status" value="1"/>
</dbReference>
<dbReference type="Pfam" id="PF24626">
    <property type="entry name" value="SH3_Tf2-1"/>
    <property type="match status" value="1"/>
</dbReference>
<evidence type="ECO:0000313" key="3">
    <source>
        <dbReference type="EMBL" id="KAE8668574.1"/>
    </source>
</evidence>
<feature type="region of interest" description="Disordered" evidence="1">
    <location>
        <begin position="197"/>
        <end position="220"/>
    </location>
</feature>
<gene>
    <name evidence="3" type="ORF">F3Y22_tig00112293pilonHSYRG00241</name>
</gene>
<dbReference type="InterPro" id="IPR036397">
    <property type="entry name" value="RNaseH_sf"/>
</dbReference>
<evidence type="ECO:0000313" key="4">
    <source>
        <dbReference type="Proteomes" id="UP000436088"/>
    </source>
</evidence>
<proteinExistence type="predicted"/>
<dbReference type="PANTHER" id="PTHR37984:SF5">
    <property type="entry name" value="PROTEIN NYNRIN-LIKE"/>
    <property type="match status" value="1"/>
</dbReference>
<dbReference type="Proteomes" id="UP000436088">
    <property type="component" value="Unassembled WGS sequence"/>
</dbReference>
<dbReference type="SUPFAM" id="SSF53098">
    <property type="entry name" value="Ribonuclease H-like"/>
    <property type="match status" value="1"/>
</dbReference>
<dbReference type="PANTHER" id="PTHR37984">
    <property type="entry name" value="PROTEIN CBG26694"/>
    <property type="match status" value="1"/>
</dbReference>
<protein>
    <recommendedName>
        <fullName evidence="2">Tf2-1-like SH3-like domain-containing protein</fullName>
    </recommendedName>
</protein>
<accession>A0A6A2YBQ0</accession>
<sequence length="749" mass="85904">MSSSTNVMETDCREHVVVELDCCVSFDVNAHSAPNMSFEGLKNMETAAFDVNAYSTANLCLDGQHGLKNMESDLFTVVNDRELDFTRTETWSFSPPHTSVATETRWTSVDSRRCNEHDGARAVENGTKLEEMSVDEKKVLGTQLGKTEVKGRVRPAQVSSPRGVEAAQENRITTLESRMATNQGYVKEILNILTGRKEDQNQSAEDQVQTPNSSNMSNKQPVKVTIINDKTRFTYKPDEPGIFKSKPEDLPAHLASFKNDNKMGESSAVRTQLMALEVDKRDLCHRFYDKDFADIVEEFTKLVQKGSVEEYQDKFEELQPHMLLQNPTLGSKTIPIAIQPLLNRYHSIFADPTNLPPTRNHGHAIPLKPEATPINLRPYRFPYNQKVEWEDQGQYMAMGITLIIPSWVQEVEDIYKEDRMENDWISILPVNPTANPRTPKPLPIPQQAWEIITMDFIKAADVAKLYLDTVYKLHGQPKMAISDRGKTFTSLFWRELMKQLGTKTLFNTAYHPETDEWWYNTTYHTALKLTQFEALYGYKPPTMVWQAETNVQYVSELMCSREDIRQLVKLQLEHASKRMKQHTYKKRTKRVFAVGDTVYLKLQPYRQTSLALRKNLKLATKYYGPYKITEKIGEVAYRLDLPDSSRLHPVFTCWCAGQTSMKPMIYEKTILFFEASSLSLILGDKDLFQWRVLLQLEEMSVDEKKELGKQLGKAEVKAESDLPKSPAREELKQPRSCGPITCKEKEDKN</sequence>
<feature type="compositionally biased region" description="Polar residues" evidence="1">
    <location>
        <begin position="201"/>
        <end position="220"/>
    </location>
</feature>
<dbReference type="InterPro" id="IPR050951">
    <property type="entry name" value="Retrovirus_Pol_polyprotein"/>
</dbReference>
<dbReference type="InterPro" id="IPR012337">
    <property type="entry name" value="RNaseH-like_sf"/>
</dbReference>
<evidence type="ECO:0000259" key="2">
    <source>
        <dbReference type="Pfam" id="PF24626"/>
    </source>
</evidence>
<dbReference type="AlphaFoldDB" id="A0A6A2YBQ0"/>
<feature type="region of interest" description="Disordered" evidence="1">
    <location>
        <begin position="715"/>
        <end position="749"/>
    </location>
</feature>